<proteinExistence type="predicted"/>
<evidence type="ECO:0000313" key="2">
    <source>
        <dbReference type="EMBL" id="KAG8087411.1"/>
    </source>
</evidence>
<feature type="region of interest" description="Disordered" evidence="1">
    <location>
        <begin position="83"/>
        <end position="105"/>
    </location>
</feature>
<dbReference type="AlphaFoldDB" id="A0A8J5WCN3"/>
<sequence>MLVFYKITLRRLCIFREPASSSPTAARSSSGSAAPWPLLATAALLRGTVALPPGCLRSSRVGASLRPAGETPPCAPYGLRPASVSPCSSDPANSNPKGPNSAQVQ</sequence>
<evidence type="ECO:0000313" key="3">
    <source>
        <dbReference type="Proteomes" id="UP000729402"/>
    </source>
</evidence>
<protein>
    <submittedName>
        <fullName evidence="2">Uncharacterized protein</fullName>
    </submittedName>
</protein>
<name>A0A8J5WCN3_ZIZPA</name>
<evidence type="ECO:0000256" key="1">
    <source>
        <dbReference type="SAM" id="MobiDB-lite"/>
    </source>
</evidence>
<dbReference type="EMBL" id="JAAALK010000082">
    <property type="protein sequence ID" value="KAG8087411.1"/>
    <property type="molecule type" value="Genomic_DNA"/>
</dbReference>
<reference evidence="2" key="2">
    <citation type="submission" date="2021-02" db="EMBL/GenBank/DDBJ databases">
        <authorList>
            <person name="Kimball J.A."/>
            <person name="Haas M.W."/>
            <person name="Macchietto M."/>
            <person name="Kono T."/>
            <person name="Duquette J."/>
            <person name="Shao M."/>
        </authorList>
    </citation>
    <scope>NUCLEOTIDE SEQUENCE</scope>
    <source>
        <tissue evidence="2">Fresh leaf tissue</tissue>
    </source>
</reference>
<accession>A0A8J5WCN3</accession>
<comment type="caution">
    <text evidence="2">The sequence shown here is derived from an EMBL/GenBank/DDBJ whole genome shotgun (WGS) entry which is preliminary data.</text>
</comment>
<keyword evidence="3" id="KW-1185">Reference proteome</keyword>
<dbReference type="Proteomes" id="UP000729402">
    <property type="component" value="Unassembled WGS sequence"/>
</dbReference>
<organism evidence="2 3">
    <name type="scientific">Zizania palustris</name>
    <name type="common">Northern wild rice</name>
    <dbReference type="NCBI Taxonomy" id="103762"/>
    <lineage>
        <taxon>Eukaryota</taxon>
        <taxon>Viridiplantae</taxon>
        <taxon>Streptophyta</taxon>
        <taxon>Embryophyta</taxon>
        <taxon>Tracheophyta</taxon>
        <taxon>Spermatophyta</taxon>
        <taxon>Magnoliopsida</taxon>
        <taxon>Liliopsida</taxon>
        <taxon>Poales</taxon>
        <taxon>Poaceae</taxon>
        <taxon>BOP clade</taxon>
        <taxon>Oryzoideae</taxon>
        <taxon>Oryzeae</taxon>
        <taxon>Zizaniinae</taxon>
        <taxon>Zizania</taxon>
    </lineage>
</organism>
<gene>
    <name evidence="2" type="ORF">GUJ93_ZPchr0010g10514</name>
</gene>
<reference evidence="2" key="1">
    <citation type="journal article" date="2021" name="bioRxiv">
        <title>Whole Genome Assembly and Annotation of Northern Wild Rice, Zizania palustris L., Supports a Whole Genome Duplication in the Zizania Genus.</title>
        <authorList>
            <person name="Haas M."/>
            <person name="Kono T."/>
            <person name="Macchietto M."/>
            <person name="Millas R."/>
            <person name="McGilp L."/>
            <person name="Shao M."/>
            <person name="Duquette J."/>
            <person name="Hirsch C.N."/>
            <person name="Kimball J."/>
        </authorList>
    </citation>
    <scope>NUCLEOTIDE SEQUENCE</scope>
    <source>
        <tissue evidence="2">Fresh leaf tissue</tissue>
    </source>
</reference>
<feature type="compositionally biased region" description="Polar residues" evidence="1">
    <location>
        <begin position="85"/>
        <end position="105"/>
    </location>
</feature>